<dbReference type="OrthoDB" id="9802848at2"/>
<dbReference type="Pfam" id="PF00271">
    <property type="entry name" value="Helicase_C"/>
    <property type="match status" value="1"/>
</dbReference>
<comment type="caution">
    <text evidence="3">The sequence shown here is derived from an EMBL/GenBank/DDBJ whole genome shotgun (WGS) entry which is preliminary data.</text>
</comment>
<dbReference type="PANTHER" id="PTHR47396">
    <property type="entry name" value="TYPE I RESTRICTION ENZYME ECOKI R PROTEIN"/>
    <property type="match status" value="1"/>
</dbReference>
<dbReference type="RefSeq" id="WP_127198824.1">
    <property type="nucleotide sequence ID" value="NZ_RZNX01000002.1"/>
</dbReference>
<dbReference type="SMART" id="SM00490">
    <property type="entry name" value="HELICc"/>
    <property type="match status" value="1"/>
</dbReference>
<dbReference type="PANTHER" id="PTHR47396:SF1">
    <property type="entry name" value="ATP-DEPENDENT HELICASE IRC3-RELATED"/>
    <property type="match status" value="1"/>
</dbReference>
<keyword evidence="3" id="KW-0378">Hydrolase</keyword>
<evidence type="ECO:0000259" key="2">
    <source>
        <dbReference type="PROSITE" id="PS51194"/>
    </source>
</evidence>
<dbReference type="InterPro" id="IPR006935">
    <property type="entry name" value="Helicase/UvrB_N"/>
</dbReference>
<dbReference type="Gene3D" id="3.40.50.300">
    <property type="entry name" value="P-loop containing nucleotide triphosphate hydrolases"/>
    <property type="match status" value="2"/>
</dbReference>
<dbReference type="InterPro" id="IPR001650">
    <property type="entry name" value="Helicase_C-like"/>
</dbReference>
<dbReference type="GO" id="GO:0004386">
    <property type="term" value="F:helicase activity"/>
    <property type="evidence" value="ECO:0007669"/>
    <property type="project" value="UniProtKB-KW"/>
</dbReference>
<evidence type="ECO:0000313" key="4">
    <source>
        <dbReference type="Proteomes" id="UP000272464"/>
    </source>
</evidence>
<dbReference type="GO" id="GO:0005524">
    <property type="term" value="F:ATP binding"/>
    <property type="evidence" value="ECO:0007669"/>
    <property type="project" value="InterPro"/>
</dbReference>
<dbReference type="GO" id="GO:0003677">
    <property type="term" value="F:DNA binding"/>
    <property type="evidence" value="ECO:0007669"/>
    <property type="project" value="InterPro"/>
</dbReference>
<evidence type="ECO:0000259" key="1">
    <source>
        <dbReference type="PROSITE" id="PS51192"/>
    </source>
</evidence>
<dbReference type="Pfam" id="PF04851">
    <property type="entry name" value="ResIII"/>
    <property type="match status" value="1"/>
</dbReference>
<feature type="domain" description="Helicase C-terminal" evidence="2">
    <location>
        <begin position="225"/>
        <end position="400"/>
    </location>
</feature>
<accession>A0A3S1B922</accession>
<gene>
    <name evidence="3" type="ORF">EJP77_08740</name>
</gene>
<dbReference type="GO" id="GO:0016787">
    <property type="term" value="F:hydrolase activity"/>
    <property type="evidence" value="ECO:0007669"/>
    <property type="project" value="InterPro"/>
</dbReference>
<dbReference type="EMBL" id="RZNX01000002">
    <property type="protein sequence ID" value="RUT33710.1"/>
    <property type="molecule type" value="Genomic_DNA"/>
</dbReference>
<organism evidence="3 4">
    <name type="scientific">Paenibacillus zeisoli</name>
    <dbReference type="NCBI Taxonomy" id="2496267"/>
    <lineage>
        <taxon>Bacteria</taxon>
        <taxon>Bacillati</taxon>
        <taxon>Bacillota</taxon>
        <taxon>Bacilli</taxon>
        <taxon>Bacillales</taxon>
        <taxon>Paenibacillaceae</taxon>
        <taxon>Paenibacillus</taxon>
    </lineage>
</organism>
<keyword evidence="3" id="KW-0067">ATP-binding</keyword>
<evidence type="ECO:0000313" key="3">
    <source>
        <dbReference type="EMBL" id="RUT33710.1"/>
    </source>
</evidence>
<dbReference type="CDD" id="cd18785">
    <property type="entry name" value="SF2_C"/>
    <property type="match status" value="1"/>
</dbReference>
<dbReference type="InterPro" id="IPR027417">
    <property type="entry name" value="P-loop_NTPase"/>
</dbReference>
<dbReference type="PROSITE" id="PS51192">
    <property type="entry name" value="HELICASE_ATP_BIND_1"/>
    <property type="match status" value="1"/>
</dbReference>
<dbReference type="Proteomes" id="UP000272464">
    <property type="component" value="Unassembled WGS sequence"/>
</dbReference>
<proteinExistence type="predicted"/>
<dbReference type="AlphaFoldDB" id="A0A3S1B922"/>
<dbReference type="GO" id="GO:0005829">
    <property type="term" value="C:cytosol"/>
    <property type="evidence" value="ECO:0007669"/>
    <property type="project" value="TreeGrafter"/>
</dbReference>
<keyword evidence="3" id="KW-0347">Helicase</keyword>
<dbReference type="InterPro" id="IPR050742">
    <property type="entry name" value="Helicase_Restrict-Modif_Enz"/>
</dbReference>
<keyword evidence="4" id="KW-1185">Reference proteome</keyword>
<reference evidence="3 4" key="1">
    <citation type="submission" date="2018-12" db="EMBL/GenBank/DDBJ databases">
        <authorList>
            <person name="Sun L."/>
            <person name="Chen Z."/>
        </authorList>
    </citation>
    <scope>NUCLEOTIDE SEQUENCE [LARGE SCALE GENOMIC DNA]</scope>
    <source>
        <strain evidence="3 4">3-5-3</strain>
    </source>
</reference>
<sequence>MSHFSDNYYELRYPISTDSTIGLRNAQLGAIHAIASFNSLSKKNAGIVVMPTGSGKTAVLMMTPYITLSSKVLIVTPSVMVRGQIYKDFTELKTLKKASVFIGGISPPSVYELKKKYSNDIQDDVITSDVIIATPQCALSLSENNIKDKFDLVLIDEAHHVPAQTWQQILLNMKDSTQMLFTATPFRMDRKELKGEIVYTYPLSMAYRDGIFGEVRYIPIEEAPDKDMLIAKEAERVFFNDRQQGYNHFLMVRTDTREKAKQLEQLYQNETELTLKRIDSSMSYRVVEQCISELKNKNIDGIICVDMLGEGFDFPNLKIAAIHTPHKSLASTLQFIGRFARTNAENISAAKFIAMNDDELIIENYKLYTSDAVWQEMIVDMSERTIRKEEEIKNNLGEYIRNDGSLSSDDTLSLHSIRPNCHAKIYHISDFNINGVFPKICGVGENVFRNLSDNTVIGIGTIKNRPIWSNTEQVLDVQNFLFIIHFQKETSLLFIYSQMKSEIDYQLIAEAFTTNYNKVPRNEIHRVLGELQEFEMFNTGMQNRFAESGESYRIYAGSNVASTIDPATGRMYSAGHVFCKAVADAGPVTIGYSSGSKIWSSSYLLIPEYVKWCDSYGLKIANESIKVKTNTNYDLMPLPHRLKNFPETVFFCLFSDRTYSSSPVVMKNPSEVSDTILMDAEIKIISISEMEIQVEVSILGFSDTIVCRVDGTCYCAESTIFLKDGRNRVSLVEYLNNYPFIFKTTDDAIIEGHEISIGEPNAIIFSSENIKSIDWGRYKIDIRIEFGEASEGLRAIQDGLEEILIQQDDFDYLIYDHGSGEIADYITIRETDHKLEVVLYHVKAMGGKRYNSDLGDIYEVTQQAIKSIIWLKSRGTLLEKIRDRRRSDHCKMKKGHFQKLEKSLKENKLFTSRIVIVQPSINRTVDLPSKYQEILAATNFYIKNSGRVTEFGIWGSGGELDSSITNPYQQVDMQHA</sequence>
<dbReference type="PROSITE" id="PS51194">
    <property type="entry name" value="HELICASE_CTER"/>
    <property type="match status" value="1"/>
</dbReference>
<dbReference type="CDD" id="cd17926">
    <property type="entry name" value="DEXHc_RE"/>
    <property type="match status" value="1"/>
</dbReference>
<keyword evidence="3" id="KW-0547">Nucleotide-binding</keyword>
<dbReference type="InterPro" id="IPR014001">
    <property type="entry name" value="Helicase_ATP-bd"/>
</dbReference>
<name>A0A3S1B922_9BACL</name>
<dbReference type="SUPFAM" id="SSF52540">
    <property type="entry name" value="P-loop containing nucleoside triphosphate hydrolases"/>
    <property type="match status" value="1"/>
</dbReference>
<feature type="domain" description="Helicase ATP-binding" evidence="1">
    <location>
        <begin position="37"/>
        <end position="203"/>
    </location>
</feature>
<dbReference type="SMART" id="SM00487">
    <property type="entry name" value="DEXDc"/>
    <property type="match status" value="1"/>
</dbReference>
<protein>
    <submittedName>
        <fullName evidence="3">DEAD/DEAH box helicase</fullName>
    </submittedName>
</protein>